<dbReference type="Gene3D" id="2.60.40.4270">
    <property type="entry name" value="Listeria-Bacteroides repeat domain"/>
    <property type="match status" value="1"/>
</dbReference>
<reference evidence="3" key="1">
    <citation type="submission" date="2009-07" db="EMBL/GenBank/DDBJ databases">
        <authorList>
            <person name="Weinstock G."/>
            <person name="Sodergren E."/>
            <person name="Clifton S."/>
            <person name="Fulton L."/>
            <person name="Fulton B."/>
            <person name="Courtney L."/>
            <person name="Fronick C."/>
            <person name="Harrison M."/>
            <person name="Strong C."/>
            <person name="Farmer C."/>
            <person name="Delahaunty K."/>
            <person name="Markovic C."/>
            <person name="Hall O."/>
            <person name="Minx P."/>
            <person name="Tomlinson C."/>
            <person name="Mitreva M."/>
            <person name="Nelson J."/>
            <person name="Hou S."/>
            <person name="Wollam A."/>
            <person name="Pepin K.H."/>
            <person name="Johnson M."/>
            <person name="Bhonagiri V."/>
            <person name="Nash W.E."/>
            <person name="Warren W."/>
            <person name="Chinwalla A."/>
            <person name="Mardis E.R."/>
            <person name="Wilson R.K."/>
        </authorList>
    </citation>
    <scope>NUCLEOTIDE SEQUENCE [LARGE SCALE GENOMIC DNA]</scope>
    <source>
        <strain evidence="3">DSM 14469</strain>
    </source>
</reference>
<dbReference type="STRING" id="168384.SAMN05660368_03549"/>
<feature type="domain" description="Dockerin" evidence="2">
    <location>
        <begin position="46"/>
        <end position="125"/>
    </location>
</feature>
<dbReference type="PROSITE" id="PS51766">
    <property type="entry name" value="DOCKERIN"/>
    <property type="match status" value="1"/>
</dbReference>
<gene>
    <name evidence="3" type="ORF">BRYFOR_09424</name>
</gene>
<evidence type="ECO:0000313" key="4">
    <source>
        <dbReference type="Proteomes" id="UP000005561"/>
    </source>
</evidence>
<dbReference type="InterPro" id="IPR002105">
    <property type="entry name" value="Dockerin_1_rpt"/>
</dbReference>
<evidence type="ECO:0000256" key="1">
    <source>
        <dbReference type="ARBA" id="ARBA00004196"/>
    </source>
</evidence>
<dbReference type="GO" id="GO:0030313">
    <property type="term" value="C:cell envelope"/>
    <property type="evidence" value="ECO:0007669"/>
    <property type="project" value="UniProtKB-SubCell"/>
</dbReference>
<dbReference type="SMART" id="SM00635">
    <property type="entry name" value="BID_2"/>
    <property type="match status" value="2"/>
</dbReference>
<dbReference type="SUPFAM" id="SSF49373">
    <property type="entry name" value="Invasin/intimin cell-adhesion fragments"/>
    <property type="match status" value="3"/>
</dbReference>
<dbReference type="eggNOG" id="COG5492">
    <property type="taxonomic scope" value="Bacteria"/>
</dbReference>
<dbReference type="NCBIfam" id="TIGR02543">
    <property type="entry name" value="List_Bact_rpt"/>
    <property type="match status" value="1"/>
</dbReference>
<dbReference type="InterPro" id="IPR042229">
    <property type="entry name" value="Listeria/Bacterioides_rpt_sf"/>
</dbReference>
<dbReference type="RefSeq" id="WP_006864176.1">
    <property type="nucleotide sequence ID" value="NZ_ACCL02000028.1"/>
</dbReference>
<dbReference type="Pfam" id="PF00404">
    <property type="entry name" value="Dockerin_1"/>
    <property type="match status" value="1"/>
</dbReference>
<protein>
    <submittedName>
        <fullName evidence="3">Repeat protein</fullName>
    </submittedName>
</protein>
<evidence type="ECO:0000259" key="2">
    <source>
        <dbReference type="PROSITE" id="PS51766"/>
    </source>
</evidence>
<dbReference type="InterPro" id="IPR013378">
    <property type="entry name" value="InlB-like_B-rpt"/>
</dbReference>
<dbReference type="InterPro" id="IPR016134">
    <property type="entry name" value="Dockerin_dom"/>
</dbReference>
<dbReference type="CDD" id="cd14256">
    <property type="entry name" value="Dockerin_I"/>
    <property type="match status" value="1"/>
</dbReference>
<dbReference type="InterPro" id="IPR008964">
    <property type="entry name" value="Invasin/intimin_cell_adhesion"/>
</dbReference>
<dbReference type="Gene3D" id="1.10.1330.10">
    <property type="entry name" value="Dockerin domain"/>
    <property type="match status" value="1"/>
</dbReference>
<dbReference type="eggNOG" id="COG4886">
    <property type="taxonomic scope" value="Bacteria"/>
</dbReference>
<dbReference type="SUPFAM" id="SSF63446">
    <property type="entry name" value="Type I dockerin domain"/>
    <property type="match status" value="1"/>
</dbReference>
<dbReference type="EMBL" id="ACCL02000028">
    <property type="protein sequence ID" value="EET58588.1"/>
    <property type="molecule type" value="Genomic_DNA"/>
</dbReference>
<dbReference type="GO" id="GO:0004553">
    <property type="term" value="F:hydrolase activity, hydrolyzing O-glycosyl compounds"/>
    <property type="evidence" value="ECO:0007669"/>
    <property type="project" value="InterPro"/>
</dbReference>
<comment type="subcellular location">
    <subcellularLocation>
        <location evidence="1">Cell envelope</location>
    </subcellularLocation>
</comment>
<dbReference type="InterPro" id="IPR018247">
    <property type="entry name" value="EF_Hand_1_Ca_BS"/>
</dbReference>
<dbReference type="Pfam" id="PF02368">
    <property type="entry name" value="Big_2"/>
    <property type="match status" value="2"/>
</dbReference>
<dbReference type="Gene3D" id="2.60.40.1080">
    <property type="match status" value="3"/>
</dbReference>
<dbReference type="Gene3D" id="2.60.120.380">
    <property type="match status" value="2"/>
</dbReference>
<dbReference type="InterPro" id="IPR036439">
    <property type="entry name" value="Dockerin_dom_sf"/>
</dbReference>
<comment type="caution">
    <text evidence="3">The sequence shown here is derived from an EMBL/GenBank/DDBJ whole genome shotgun (WGS) entry which is preliminary data.</text>
</comment>
<dbReference type="AlphaFoldDB" id="C6LL77"/>
<dbReference type="OrthoDB" id="10730at2"/>
<sequence length="805" mass="89091">MLLKMEREEKIVRKLLRQLLVAVLLLGGVSFIYEDSNVVQASSDAPYIKFGDINFDGIINGKDSELLQQHIAAAKSDEVHAKHPDWYLKGKTFKAADVNADNKVDITDLLHIQRHIAMEKGEAYVSHIITVTLMDENKTKVYDCFPVIYNWKDDARNCYPKLYQPSKSGYIFKGWYLHLYRAESYGSLANIYDHVLCADWEEEKTFASYKLNFDANGGTCTIGYYTLKSGDSYGILPIPTRKGYTFTGWYTEKSGGSKVSSSTKMKEKNVTVYAQWKSDRGGYDNAATLPINGSWSDSYWHTDSDHEHWYKIVLPADGKLTFKAMSYASVLYKLYTQDLKQVGGMHWSLSNGTENSPNTVESNYVLSKGTYYFQVSPNGNKGRYKLNALFQKYTTNDENAISYDSPQNLSAESTVNGALTETDLEDWYRIYISGSRKYKIRLTSYFSSCYIKLYNSDLSKTLLSNSVGGSETSPQTKVCDIDVPDGVYYLKIDRSIYSAAGKYILTFNDIISVNNITMNKSSLTLGMYCGARLTAYVWPSDAVNQAVLWKSSNPLVATVSDGGFVSAKSAGTATITATAADGSGVKANCIVKVQEDPEITCQRNGHIGVWVTSKQATVLEKGNQYRICTRCHRKEYADIAKLTPTVKVTASQITLKVNQSTSKVKISSLAQGDYVTSWKSSNLGIVKVTNSGKIIAQKKTGTATVTVALASGKNVQIKVKVQKTAVNPSKIMGIGTALEMKRGTSRTLKPVISPITCTQKITYKTSNKKVATVSSTGKITAKKKGSAVITVTCGNKKVKCKVRVY</sequence>
<keyword evidence="4" id="KW-1185">Reference proteome</keyword>
<proteinExistence type="predicted"/>
<dbReference type="GO" id="GO:0000272">
    <property type="term" value="P:polysaccharide catabolic process"/>
    <property type="evidence" value="ECO:0007669"/>
    <property type="project" value="InterPro"/>
</dbReference>
<dbReference type="SUPFAM" id="SSF89260">
    <property type="entry name" value="Collagen-binding domain"/>
    <property type="match status" value="2"/>
</dbReference>
<name>C6LL77_9FIRM</name>
<dbReference type="Pfam" id="PF09479">
    <property type="entry name" value="Flg_new"/>
    <property type="match status" value="2"/>
</dbReference>
<evidence type="ECO:0000313" key="3">
    <source>
        <dbReference type="EMBL" id="EET58588.1"/>
    </source>
</evidence>
<dbReference type="Proteomes" id="UP000005561">
    <property type="component" value="Unassembled WGS sequence"/>
</dbReference>
<organism evidence="3 4">
    <name type="scientific">Marvinbryantia formatexigens DSM 14469</name>
    <dbReference type="NCBI Taxonomy" id="478749"/>
    <lineage>
        <taxon>Bacteria</taxon>
        <taxon>Bacillati</taxon>
        <taxon>Bacillota</taxon>
        <taxon>Clostridia</taxon>
        <taxon>Lachnospirales</taxon>
        <taxon>Lachnospiraceae</taxon>
        <taxon>Marvinbryantia</taxon>
    </lineage>
</organism>
<dbReference type="PROSITE" id="PS00018">
    <property type="entry name" value="EF_HAND_1"/>
    <property type="match status" value="1"/>
</dbReference>
<dbReference type="InterPro" id="IPR003343">
    <property type="entry name" value="Big_2"/>
</dbReference>
<accession>C6LL77</accession>